<evidence type="ECO:0000256" key="3">
    <source>
        <dbReference type="PROSITE-ProRule" id="PRU00176"/>
    </source>
</evidence>
<dbReference type="PANTHER" id="PTHR23236:SF119">
    <property type="entry name" value="NUCLEAR RNA-BINDING PROTEIN SART-3"/>
    <property type="match status" value="1"/>
</dbReference>
<organism evidence="6 7">
    <name type="scientific">Auxenochlorella protothecoides</name>
    <name type="common">Green microalga</name>
    <name type="synonym">Chlorella protothecoides</name>
    <dbReference type="NCBI Taxonomy" id="3075"/>
    <lineage>
        <taxon>Eukaryota</taxon>
        <taxon>Viridiplantae</taxon>
        <taxon>Chlorophyta</taxon>
        <taxon>core chlorophytes</taxon>
        <taxon>Trebouxiophyceae</taxon>
        <taxon>Chlorellales</taxon>
        <taxon>Chlorellaceae</taxon>
        <taxon>Auxenochlorella</taxon>
    </lineage>
</organism>
<feature type="compositionally biased region" description="Polar residues" evidence="4">
    <location>
        <begin position="273"/>
        <end position="283"/>
    </location>
</feature>
<sequence>MAKTKAAVKPAVKAAKAEAENLSKKKQGSKKKVPEPESSSEESSSDEEVAAVVESSSSEESSDEEPAVPAKKAAASKKAPAKKAADGSAVDASAANGSKTIFIKNLPWAADEDALREFFAEAGPIAEVRIAYDRETGRARGFAHLSFETVEGAAKAITLSGQELAGREVYIESTTEREQRTPGQDRFAASEGQTLFVKGFDSSLGEDDVRAALTEAFGAYGEVTNVRLPTDRETGSMRGIGFVEFSTSEAKNAAIELDGAEPRMSIDAGASGTGQNKKMTFDD</sequence>
<evidence type="ECO:0000313" key="6">
    <source>
        <dbReference type="EMBL" id="KFM24009.1"/>
    </source>
</evidence>
<dbReference type="Gene3D" id="3.30.70.330">
    <property type="match status" value="2"/>
</dbReference>
<feature type="domain" description="RRM" evidence="5">
    <location>
        <begin position="193"/>
        <end position="271"/>
    </location>
</feature>
<proteinExistence type="predicted"/>
<feature type="compositionally biased region" description="Low complexity" evidence="4">
    <location>
        <begin position="50"/>
        <end position="59"/>
    </location>
</feature>
<protein>
    <submittedName>
        <fullName evidence="6">Protein gar2</fullName>
    </submittedName>
</protein>
<feature type="domain" description="RRM" evidence="5">
    <location>
        <begin position="99"/>
        <end position="176"/>
    </location>
</feature>
<evidence type="ECO:0000259" key="5">
    <source>
        <dbReference type="PROSITE" id="PS50102"/>
    </source>
</evidence>
<dbReference type="PROSITE" id="PS50102">
    <property type="entry name" value="RRM"/>
    <property type="match status" value="2"/>
</dbReference>
<dbReference type="Proteomes" id="UP000028924">
    <property type="component" value="Unassembled WGS sequence"/>
</dbReference>
<dbReference type="AlphaFoldDB" id="A0A087SE55"/>
<dbReference type="STRING" id="3075.A0A087SE55"/>
<dbReference type="GO" id="GO:0003723">
    <property type="term" value="F:RNA binding"/>
    <property type="evidence" value="ECO:0007669"/>
    <property type="project" value="UniProtKB-UniRule"/>
</dbReference>
<dbReference type="GeneID" id="23615425"/>
<feature type="region of interest" description="Disordered" evidence="4">
    <location>
        <begin position="1"/>
        <end position="93"/>
    </location>
</feature>
<dbReference type="EMBL" id="KL662103">
    <property type="protein sequence ID" value="KFM24009.1"/>
    <property type="molecule type" value="Genomic_DNA"/>
</dbReference>
<dbReference type="KEGG" id="apro:F751_4034"/>
<name>A0A087SE55_AUXPR</name>
<dbReference type="OrthoDB" id="439808at2759"/>
<gene>
    <name evidence="6" type="ORF">F751_4034</name>
</gene>
<keyword evidence="1" id="KW-0677">Repeat</keyword>
<feature type="compositionally biased region" description="Low complexity" evidence="4">
    <location>
        <begin position="67"/>
        <end position="78"/>
    </location>
</feature>
<dbReference type="InterPro" id="IPR035979">
    <property type="entry name" value="RBD_domain_sf"/>
</dbReference>
<dbReference type="InterPro" id="IPR000504">
    <property type="entry name" value="RRM_dom"/>
</dbReference>
<evidence type="ECO:0000256" key="2">
    <source>
        <dbReference type="ARBA" id="ARBA00022884"/>
    </source>
</evidence>
<feature type="compositionally biased region" description="Acidic residues" evidence="4">
    <location>
        <begin position="38"/>
        <end position="49"/>
    </location>
</feature>
<keyword evidence="7" id="KW-1185">Reference proteome</keyword>
<reference evidence="6 7" key="1">
    <citation type="journal article" date="2014" name="BMC Genomics">
        <title>Oil accumulation mechanisms of the oleaginous microalga Chlorella protothecoides revealed through its genome, transcriptomes, and proteomes.</title>
        <authorList>
            <person name="Gao C."/>
            <person name="Wang Y."/>
            <person name="Shen Y."/>
            <person name="Yan D."/>
            <person name="He X."/>
            <person name="Dai J."/>
            <person name="Wu Q."/>
        </authorList>
    </citation>
    <scope>NUCLEOTIDE SEQUENCE [LARGE SCALE GENOMIC DNA]</scope>
    <source>
        <strain evidence="6 7">0710</strain>
    </source>
</reference>
<dbReference type="Pfam" id="PF00076">
    <property type="entry name" value="RRM_1"/>
    <property type="match status" value="2"/>
</dbReference>
<keyword evidence="2 3" id="KW-0694">RNA-binding</keyword>
<accession>A0A087SE55</accession>
<evidence type="ECO:0000256" key="1">
    <source>
        <dbReference type="ARBA" id="ARBA00022737"/>
    </source>
</evidence>
<feature type="region of interest" description="Disordered" evidence="4">
    <location>
        <begin position="264"/>
        <end position="283"/>
    </location>
</feature>
<dbReference type="RefSeq" id="XP_011396887.1">
    <property type="nucleotide sequence ID" value="XM_011398585.1"/>
</dbReference>
<feature type="compositionally biased region" description="Low complexity" evidence="4">
    <location>
        <begin position="1"/>
        <end position="14"/>
    </location>
</feature>
<dbReference type="PANTHER" id="PTHR23236">
    <property type="entry name" value="EUKARYOTIC TRANSLATION INITIATION FACTOR 4B/4H"/>
    <property type="match status" value="1"/>
</dbReference>
<dbReference type="SMART" id="SM00360">
    <property type="entry name" value="RRM"/>
    <property type="match status" value="2"/>
</dbReference>
<evidence type="ECO:0000256" key="4">
    <source>
        <dbReference type="SAM" id="MobiDB-lite"/>
    </source>
</evidence>
<evidence type="ECO:0000313" key="7">
    <source>
        <dbReference type="Proteomes" id="UP000028924"/>
    </source>
</evidence>
<dbReference type="SUPFAM" id="SSF54928">
    <property type="entry name" value="RNA-binding domain, RBD"/>
    <property type="match status" value="2"/>
</dbReference>
<dbReference type="InterPro" id="IPR012677">
    <property type="entry name" value="Nucleotide-bd_a/b_plait_sf"/>
</dbReference>
<dbReference type="eggNOG" id="KOG4210">
    <property type="taxonomic scope" value="Eukaryota"/>
</dbReference>